<dbReference type="Pfam" id="PF18758">
    <property type="entry name" value="KDZ"/>
    <property type="match status" value="1"/>
</dbReference>
<protein>
    <submittedName>
        <fullName evidence="1">Uncharacterized protein</fullName>
    </submittedName>
</protein>
<name>A0A5C3K9H6_COPMA</name>
<sequence>WHINGHGKLCQDTFHVGYLEGVGRVCGDEIEQTWWNTNTLSTSVHKMGPAP</sequence>
<dbReference type="AlphaFoldDB" id="A0A5C3K9H6"/>
<accession>A0A5C3K9H6</accession>
<reference evidence="1 2" key="1">
    <citation type="journal article" date="2019" name="Nat. Ecol. Evol.">
        <title>Megaphylogeny resolves global patterns of mushroom evolution.</title>
        <authorList>
            <person name="Varga T."/>
            <person name="Krizsan K."/>
            <person name="Foldi C."/>
            <person name="Dima B."/>
            <person name="Sanchez-Garcia M."/>
            <person name="Sanchez-Ramirez S."/>
            <person name="Szollosi G.J."/>
            <person name="Szarkandi J.G."/>
            <person name="Papp V."/>
            <person name="Albert L."/>
            <person name="Andreopoulos W."/>
            <person name="Angelini C."/>
            <person name="Antonin V."/>
            <person name="Barry K.W."/>
            <person name="Bougher N.L."/>
            <person name="Buchanan P."/>
            <person name="Buyck B."/>
            <person name="Bense V."/>
            <person name="Catcheside P."/>
            <person name="Chovatia M."/>
            <person name="Cooper J."/>
            <person name="Damon W."/>
            <person name="Desjardin D."/>
            <person name="Finy P."/>
            <person name="Geml J."/>
            <person name="Haridas S."/>
            <person name="Hughes K."/>
            <person name="Justo A."/>
            <person name="Karasinski D."/>
            <person name="Kautmanova I."/>
            <person name="Kiss B."/>
            <person name="Kocsube S."/>
            <person name="Kotiranta H."/>
            <person name="LaButti K.M."/>
            <person name="Lechner B.E."/>
            <person name="Liimatainen K."/>
            <person name="Lipzen A."/>
            <person name="Lukacs Z."/>
            <person name="Mihaltcheva S."/>
            <person name="Morgado L.N."/>
            <person name="Niskanen T."/>
            <person name="Noordeloos M.E."/>
            <person name="Ohm R.A."/>
            <person name="Ortiz-Santana B."/>
            <person name="Ovrebo C."/>
            <person name="Racz N."/>
            <person name="Riley R."/>
            <person name="Savchenko A."/>
            <person name="Shiryaev A."/>
            <person name="Soop K."/>
            <person name="Spirin V."/>
            <person name="Szebenyi C."/>
            <person name="Tomsovsky M."/>
            <person name="Tulloss R.E."/>
            <person name="Uehling J."/>
            <person name="Grigoriev I.V."/>
            <person name="Vagvolgyi C."/>
            <person name="Papp T."/>
            <person name="Martin F.M."/>
            <person name="Miettinen O."/>
            <person name="Hibbett D.S."/>
            <person name="Nagy L.G."/>
        </authorList>
    </citation>
    <scope>NUCLEOTIDE SEQUENCE [LARGE SCALE GENOMIC DNA]</scope>
    <source>
        <strain evidence="1 2">CBS 121175</strain>
    </source>
</reference>
<dbReference type="Proteomes" id="UP000307440">
    <property type="component" value="Unassembled WGS sequence"/>
</dbReference>
<evidence type="ECO:0000313" key="2">
    <source>
        <dbReference type="Proteomes" id="UP000307440"/>
    </source>
</evidence>
<dbReference type="STRING" id="230819.A0A5C3K9H6"/>
<dbReference type="InterPro" id="IPR040521">
    <property type="entry name" value="KDZ"/>
</dbReference>
<proteinExistence type="predicted"/>
<feature type="non-terminal residue" evidence="1">
    <location>
        <position position="1"/>
    </location>
</feature>
<keyword evidence="2" id="KW-1185">Reference proteome</keyword>
<organism evidence="1 2">
    <name type="scientific">Coprinopsis marcescibilis</name>
    <name type="common">Agaric fungus</name>
    <name type="synonym">Psathyrella marcescibilis</name>
    <dbReference type="NCBI Taxonomy" id="230819"/>
    <lineage>
        <taxon>Eukaryota</taxon>
        <taxon>Fungi</taxon>
        <taxon>Dikarya</taxon>
        <taxon>Basidiomycota</taxon>
        <taxon>Agaricomycotina</taxon>
        <taxon>Agaricomycetes</taxon>
        <taxon>Agaricomycetidae</taxon>
        <taxon>Agaricales</taxon>
        <taxon>Agaricineae</taxon>
        <taxon>Psathyrellaceae</taxon>
        <taxon>Coprinopsis</taxon>
    </lineage>
</organism>
<dbReference type="EMBL" id="ML210664">
    <property type="protein sequence ID" value="TFK16705.1"/>
    <property type="molecule type" value="Genomic_DNA"/>
</dbReference>
<evidence type="ECO:0000313" key="1">
    <source>
        <dbReference type="EMBL" id="TFK16705.1"/>
    </source>
</evidence>
<dbReference type="OrthoDB" id="3257768at2759"/>
<gene>
    <name evidence="1" type="ORF">FA15DRAFT_606537</name>
</gene>